<evidence type="ECO:0000256" key="4">
    <source>
        <dbReference type="ARBA" id="ARBA00022763"/>
    </source>
</evidence>
<evidence type="ECO:0000256" key="8">
    <source>
        <dbReference type="ARBA" id="ARBA00023125"/>
    </source>
</evidence>
<dbReference type="SMART" id="SM00559">
    <property type="entry name" value="Ku78"/>
    <property type="match status" value="1"/>
</dbReference>
<keyword evidence="5" id="KW-0378">Hydrolase</keyword>
<dbReference type="Gene3D" id="2.40.290.10">
    <property type="match status" value="1"/>
</dbReference>
<dbReference type="PANTHER" id="PTHR12604:SF2">
    <property type="entry name" value="X-RAY REPAIR CROSS-COMPLEMENTING PROTEIN 6"/>
    <property type="match status" value="1"/>
</dbReference>
<dbReference type="InterPro" id="IPR005160">
    <property type="entry name" value="Ku_C"/>
</dbReference>
<feature type="region of interest" description="Disordered" evidence="12">
    <location>
        <begin position="606"/>
        <end position="647"/>
    </location>
</feature>
<dbReference type="GO" id="GO:0003678">
    <property type="term" value="F:DNA helicase activity"/>
    <property type="evidence" value="ECO:0007669"/>
    <property type="project" value="InterPro"/>
</dbReference>
<evidence type="ECO:0000313" key="15">
    <source>
        <dbReference type="WBParaSite" id="GPLIN_000334600"/>
    </source>
</evidence>
<dbReference type="GO" id="GO:0006310">
    <property type="term" value="P:DNA recombination"/>
    <property type="evidence" value="ECO:0007669"/>
    <property type="project" value="UniProtKB-KW"/>
</dbReference>
<dbReference type="SUPFAM" id="SSF53300">
    <property type="entry name" value="vWA-like"/>
    <property type="match status" value="1"/>
</dbReference>
<keyword evidence="14" id="KW-1185">Reference proteome</keyword>
<dbReference type="WBParaSite" id="GPLIN_000334600">
    <property type="protein sequence ID" value="GPLIN_000334600"/>
    <property type="gene ID" value="GPLIN_000334600"/>
</dbReference>
<dbReference type="GO" id="GO:0042162">
    <property type="term" value="F:telomeric DNA binding"/>
    <property type="evidence" value="ECO:0007669"/>
    <property type="project" value="InterPro"/>
</dbReference>
<keyword evidence="6" id="KW-0347">Helicase</keyword>
<dbReference type="GO" id="GO:0003684">
    <property type="term" value="F:damaged DNA binding"/>
    <property type="evidence" value="ECO:0007669"/>
    <property type="project" value="InterPro"/>
</dbReference>
<evidence type="ECO:0000256" key="6">
    <source>
        <dbReference type="ARBA" id="ARBA00022806"/>
    </source>
</evidence>
<evidence type="ECO:0000256" key="10">
    <source>
        <dbReference type="ARBA" id="ARBA00023204"/>
    </source>
</evidence>
<dbReference type="GO" id="GO:0006303">
    <property type="term" value="P:double-strand break repair via nonhomologous end joining"/>
    <property type="evidence" value="ECO:0007669"/>
    <property type="project" value="InterPro"/>
</dbReference>
<keyword evidence="8" id="KW-0238">DNA-binding</keyword>
<dbReference type="GO" id="GO:0003690">
    <property type="term" value="F:double-stranded DNA binding"/>
    <property type="evidence" value="ECO:0007669"/>
    <property type="project" value="TreeGrafter"/>
</dbReference>
<organism evidence="14 15">
    <name type="scientific">Globodera pallida</name>
    <name type="common">Potato cyst nematode worm</name>
    <name type="synonym">Heterodera pallida</name>
    <dbReference type="NCBI Taxonomy" id="36090"/>
    <lineage>
        <taxon>Eukaryota</taxon>
        <taxon>Metazoa</taxon>
        <taxon>Ecdysozoa</taxon>
        <taxon>Nematoda</taxon>
        <taxon>Chromadorea</taxon>
        <taxon>Rhabditida</taxon>
        <taxon>Tylenchina</taxon>
        <taxon>Tylenchomorpha</taxon>
        <taxon>Tylenchoidea</taxon>
        <taxon>Heteroderidae</taxon>
        <taxon>Heteroderinae</taxon>
        <taxon>Globodera</taxon>
    </lineage>
</organism>
<dbReference type="InterPro" id="IPR016194">
    <property type="entry name" value="SPOC-like_C_dom_sf"/>
</dbReference>
<dbReference type="Gene3D" id="4.10.970.10">
    <property type="entry name" value="Ku70, bridge and pillars"/>
    <property type="match status" value="1"/>
</dbReference>
<keyword evidence="9" id="KW-0233">DNA recombination</keyword>
<accession>A0A183BRW0</accession>
<dbReference type="Gene3D" id="1.10.1600.10">
    <property type="match status" value="1"/>
</dbReference>
<dbReference type="GO" id="GO:0000723">
    <property type="term" value="P:telomere maintenance"/>
    <property type="evidence" value="ECO:0007669"/>
    <property type="project" value="InterPro"/>
</dbReference>
<reference evidence="15" key="3">
    <citation type="submission" date="2016-06" db="UniProtKB">
        <authorList>
            <consortium name="WormBaseParasite"/>
        </authorList>
    </citation>
    <scope>IDENTIFICATION</scope>
</reference>
<feature type="domain" description="Ku" evidence="13">
    <location>
        <begin position="368"/>
        <end position="512"/>
    </location>
</feature>
<keyword evidence="10" id="KW-0234">DNA repair</keyword>
<dbReference type="Gene3D" id="3.40.50.410">
    <property type="entry name" value="von Willebrand factor, type A domain"/>
    <property type="match status" value="1"/>
</dbReference>
<dbReference type="GO" id="GO:0043564">
    <property type="term" value="C:Ku70:Ku80 complex"/>
    <property type="evidence" value="ECO:0007669"/>
    <property type="project" value="InterPro"/>
</dbReference>
<keyword evidence="3" id="KW-0547">Nucleotide-binding</keyword>
<evidence type="ECO:0000256" key="2">
    <source>
        <dbReference type="ARBA" id="ARBA00005240"/>
    </source>
</evidence>
<reference evidence="14" key="2">
    <citation type="submission" date="2014-05" db="EMBL/GenBank/DDBJ databases">
        <title>The genome and life-stage specific transcriptomes of Globodera pallida elucidate key aspects of plant parasitism by a cyst nematode.</title>
        <authorList>
            <person name="Cotton J.A."/>
            <person name="Lilley C.J."/>
            <person name="Jones L.M."/>
            <person name="Kikuchi T."/>
            <person name="Reid A.J."/>
            <person name="Thorpe P."/>
            <person name="Tsai I.J."/>
            <person name="Beasley H."/>
            <person name="Blok V."/>
            <person name="Cock P.J.A."/>
            <person name="Van den Akker S.E."/>
            <person name="Holroyd N."/>
            <person name="Hunt M."/>
            <person name="Mantelin S."/>
            <person name="Naghra H."/>
            <person name="Pain A."/>
            <person name="Palomares-Rius J.E."/>
            <person name="Zarowiecki M."/>
            <person name="Berriman M."/>
            <person name="Jones J.T."/>
            <person name="Urwin P.E."/>
        </authorList>
    </citation>
    <scope>NUCLEOTIDE SEQUENCE [LARGE SCALE GENOMIC DNA]</scope>
    <source>
        <strain evidence="14">Lindley</strain>
    </source>
</reference>
<keyword evidence="11" id="KW-0539">Nucleus</keyword>
<evidence type="ECO:0000256" key="7">
    <source>
        <dbReference type="ARBA" id="ARBA00022840"/>
    </source>
</evidence>
<keyword evidence="7" id="KW-0067">ATP-binding</keyword>
<keyword evidence="4" id="KW-0227">DNA damage</keyword>
<dbReference type="InterPro" id="IPR006165">
    <property type="entry name" value="Ku70"/>
</dbReference>
<dbReference type="Pfam" id="PF03731">
    <property type="entry name" value="Ku_N"/>
    <property type="match status" value="1"/>
</dbReference>
<dbReference type="Pfam" id="PF03730">
    <property type="entry name" value="Ku_C"/>
    <property type="match status" value="1"/>
</dbReference>
<dbReference type="GO" id="GO:0005524">
    <property type="term" value="F:ATP binding"/>
    <property type="evidence" value="ECO:0007669"/>
    <property type="project" value="UniProtKB-KW"/>
</dbReference>
<dbReference type="InterPro" id="IPR005161">
    <property type="entry name" value="Ku_N"/>
</dbReference>
<dbReference type="Proteomes" id="UP000050741">
    <property type="component" value="Unassembled WGS sequence"/>
</dbReference>
<evidence type="ECO:0000256" key="12">
    <source>
        <dbReference type="SAM" id="MobiDB-lite"/>
    </source>
</evidence>
<evidence type="ECO:0000313" key="14">
    <source>
        <dbReference type="Proteomes" id="UP000050741"/>
    </source>
</evidence>
<dbReference type="InterPro" id="IPR027388">
    <property type="entry name" value="Ku70_bridge/pillars_dom_sf"/>
</dbReference>
<dbReference type="InterPro" id="IPR006164">
    <property type="entry name" value="DNA_bd_Ku70/Ku80"/>
</dbReference>
<dbReference type="GO" id="GO:0016787">
    <property type="term" value="F:hydrolase activity"/>
    <property type="evidence" value="ECO:0007669"/>
    <property type="project" value="UniProtKB-KW"/>
</dbReference>
<evidence type="ECO:0000259" key="13">
    <source>
        <dbReference type="SMART" id="SM00559"/>
    </source>
</evidence>
<evidence type="ECO:0000256" key="1">
    <source>
        <dbReference type="ARBA" id="ARBA00004123"/>
    </source>
</evidence>
<dbReference type="PANTHER" id="PTHR12604">
    <property type="entry name" value="KU AUTOANTIGEN DNA HELICASE"/>
    <property type="match status" value="1"/>
</dbReference>
<evidence type="ECO:0000256" key="9">
    <source>
        <dbReference type="ARBA" id="ARBA00023172"/>
    </source>
</evidence>
<dbReference type="InterPro" id="IPR036465">
    <property type="entry name" value="vWFA_dom_sf"/>
</dbReference>
<dbReference type="PIRSF" id="PIRSF003033">
    <property type="entry name" value="Ku70"/>
    <property type="match status" value="1"/>
</dbReference>
<dbReference type="SUPFAM" id="SSF100939">
    <property type="entry name" value="SPOC domain-like"/>
    <property type="match status" value="1"/>
</dbReference>
<evidence type="ECO:0000256" key="3">
    <source>
        <dbReference type="ARBA" id="ARBA00022741"/>
    </source>
</evidence>
<name>A0A183BRW0_GLOPA</name>
<dbReference type="AlphaFoldDB" id="A0A183BRW0"/>
<evidence type="ECO:0000256" key="11">
    <source>
        <dbReference type="ARBA" id="ARBA00023242"/>
    </source>
</evidence>
<reference evidence="14" key="1">
    <citation type="submission" date="2013-12" db="EMBL/GenBank/DDBJ databases">
        <authorList>
            <person name="Aslett M."/>
        </authorList>
    </citation>
    <scope>NUCLEOTIDE SEQUENCE [LARGE SCALE GENOMIC DNA]</scope>
    <source>
        <strain evidence="14">Lindley</strain>
    </source>
</reference>
<dbReference type="Pfam" id="PF02735">
    <property type="entry name" value="Ku"/>
    <property type="match status" value="1"/>
</dbReference>
<sequence length="647" mass="73329">MIRKAAENDKLNHFAPTTILQPLRRHLYTSTSSAFFDQNNALYLLHRWFLRGPLRRCRILSPDQWQEEQPGIVYEGGKKGRLFVINYGTEMFAGTGYCFRMALQAVRNQISDICCMGDSGELCAVMFANTERTNDKAENIDNMFLFREMGTVDAEFVKELDNVLCQDGSRLSLDPLVGGSGVCNWAELLYLCHKLLRYGHQFRKKFIHIFTTDQERMSAKTMVRSRLDEINNGGIDVSVFLMDDPDIPREEQNRVGVMTDFWAEVDPMLSRFSSPAELQSGLRLKNYALRSTTSLPFKMGDNFEFAVGLYYLIKTQAKPSAIMMDAETGERVEQRVHYLPTAGEEKAQSAPTGEANEAEAPILPGMMAGELFEGELGFKRHVGGVEVVLKREELEKLRRLDRPGIVVIGFKPLRLLKDSHRMGPAVISGSSAVYRALLKRCLDKKLFILVRYTHKTNTPPKLCALVPQSVDQIPSGCTLAREYFYDGFHLVELPFAERARSMEKRFQPPDGGLGKWPSASLEQVEAAKHFVKKLINTKFSPDDFANPVLQQHYKAVEIVALDLPFDSDQFKIEAAENDKLMPYFKNAAFEHRVTTELENLERICSSTEEETEKKRRRKEVPQEESASGRKGCRRGRGEVATSEIGLG</sequence>
<evidence type="ECO:0000256" key="5">
    <source>
        <dbReference type="ARBA" id="ARBA00022801"/>
    </source>
</evidence>
<comment type="similarity">
    <text evidence="2">Belongs to the ku70 family.</text>
</comment>
<protein>
    <submittedName>
        <fullName evidence="15">Ku domain-containing protein</fullName>
    </submittedName>
</protein>
<comment type="subcellular location">
    <subcellularLocation>
        <location evidence="1">Nucleus</location>
    </subcellularLocation>
</comment>
<proteinExistence type="inferred from homology"/>